<protein>
    <recommendedName>
        <fullName evidence="3">DUF1153 domain-containing protein</fullName>
    </recommendedName>
</protein>
<dbReference type="GO" id="GO:0043565">
    <property type="term" value="F:sequence-specific DNA binding"/>
    <property type="evidence" value="ECO:0007669"/>
    <property type="project" value="InterPro"/>
</dbReference>
<dbReference type="Proteomes" id="UP000011729">
    <property type="component" value="Chromosome"/>
</dbReference>
<dbReference type="AlphaFoldDB" id="M1P4J2"/>
<dbReference type="SUPFAM" id="SSF48295">
    <property type="entry name" value="TrpR-like"/>
    <property type="match status" value="1"/>
</dbReference>
<dbReference type="EMBL" id="CP003123">
    <property type="protein sequence ID" value="AGF74775.1"/>
    <property type="molecule type" value="Genomic_DNA"/>
</dbReference>
<dbReference type="STRING" id="1094489.BAnh1_09020"/>
<keyword evidence="2" id="KW-1185">Reference proteome</keyword>
<dbReference type="OrthoDB" id="9796775at2"/>
<name>M1P4J2_BARAA</name>
<dbReference type="PATRIC" id="fig|1094489.3.peg.1103"/>
<gene>
    <name evidence="1" type="ordered locus">BAnh1_09020</name>
</gene>
<organism evidence="1 2">
    <name type="scientific">Bartonella australis (strain Aust/NH1)</name>
    <dbReference type="NCBI Taxonomy" id="1094489"/>
    <lineage>
        <taxon>Bacteria</taxon>
        <taxon>Pseudomonadati</taxon>
        <taxon>Pseudomonadota</taxon>
        <taxon>Alphaproteobacteria</taxon>
        <taxon>Hyphomicrobiales</taxon>
        <taxon>Bartonellaceae</taxon>
        <taxon>Bartonella</taxon>
    </lineage>
</organism>
<dbReference type="KEGG" id="baus:BAnh1_09020"/>
<sequence>MTNLMKTQTKYVIGPDGGPLTIADLPPITTKRWVIRRKAEVVAAVKGGLLSLDEACQRYTLTLEEFLSWQSLVNEHGLAGLRTTKIQHYRH</sequence>
<dbReference type="Pfam" id="PF06627">
    <property type="entry name" value="DUF1153"/>
    <property type="match status" value="1"/>
</dbReference>
<dbReference type="InterPro" id="IPR036388">
    <property type="entry name" value="WH-like_DNA-bd_sf"/>
</dbReference>
<evidence type="ECO:0000313" key="1">
    <source>
        <dbReference type="EMBL" id="AGF74775.1"/>
    </source>
</evidence>
<evidence type="ECO:0000313" key="2">
    <source>
        <dbReference type="Proteomes" id="UP000011729"/>
    </source>
</evidence>
<dbReference type="HOGENOM" id="CLU_161849_0_0_5"/>
<dbReference type="InterPro" id="IPR010921">
    <property type="entry name" value="Trp_repressor/repl_initiator"/>
</dbReference>
<reference evidence="1 2" key="1">
    <citation type="journal article" date="2013" name="PLoS Genet.">
        <title>A gene transfer agent and a dynamic repertoire of secretion systems hold the keys to the explosive radiation of the emerging pathogen Bartonella.</title>
        <authorList>
            <person name="Guy L."/>
            <person name="Nystedt B."/>
            <person name="Toft C."/>
            <person name="Zaremba-Niedzwiedzka K."/>
            <person name="Berglund E.C."/>
            <person name="Granberg F."/>
            <person name="Naslund K."/>
            <person name="Eriksson A.S."/>
            <person name="Andersson S.G."/>
        </authorList>
    </citation>
    <scope>NUCLEOTIDE SEQUENCE [LARGE SCALE GENOMIC DNA]</scope>
    <source>
        <strain evidence="1 2">Aust/NH1</strain>
    </source>
</reference>
<proteinExistence type="predicted"/>
<dbReference type="Gene3D" id="1.10.10.10">
    <property type="entry name" value="Winged helix-like DNA-binding domain superfamily/Winged helix DNA-binding domain"/>
    <property type="match status" value="1"/>
</dbReference>
<evidence type="ECO:0008006" key="3">
    <source>
        <dbReference type="Google" id="ProtNLM"/>
    </source>
</evidence>
<dbReference type="eggNOG" id="ENOG5031CDG">
    <property type="taxonomic scope" value="Bacteria"/>
</dbReference>
<dbReference type="RefSeq" id="WP_015398282.1">
    <property type="nucleotide sequence ID" value="NC_020300.1"/>
</dbReference>
<accession>M1P4J2</accession>
<dbReference type="InterPro" id="IPR009534">
    <property type="entry name" value="DUF1153"/>
</dbReference>